<reference evidence="2 3" key="1">
    <citation type="journal article" date="2004" name="Proc. Natl. Acad. Sci. U.S.A.">
        <title>Structural flexibility in the Burkholderia mallei genome.</title>
        <authorList>
            <person name="Nierman W.C."/>
            <person name="DeShazer D."/>
            <person name="Kim H.S."/>
            <person name="Tettelin H."/>
            <person name="Nelson K.E."/>
            <person name="Feldblyum T."/>
            <person name="Ulrich R.L."/>
            <person name="Ronning C.M."/>
            <person name="Brinkac L.M."/>
            <person name="Daugherty S.C."/>
            <person name="Davidsen T.D."/>
            <person name="Deboy R.T."/>
            <person name="Dimitrov G."/>
            <person name="Dodson R.J."/>
            <person name="Durkin A.S."/>
            <person name="Gwinn M.L."/>
            <person name="Haft D.H."/>
            <person name="Khouri H."/>
            <person name="Kolonay J.F."/>
            <person name="Madupu R."/>
            <person name="Mohammoud Y."/>
            <person name="Nelson W.C."/>
            <person name="Radune D."/>
            <person name="Romero C.M."/>
            <person name="Sarria S."/>
            <person name="Selengut J."/>
            <person name="Shamblin C."/>
            <person name="Sullivan S.A."/>
            <person name="White O."/>
            <person name="Yu Y."/>
            <person name="Zafar N."/>
            <person name="Zhou L."/>
            <person name="Fraser C.M."/>
        </authorList>
    </citation>
    <scope>NUCLEOTIDE SEQUENCE [LARGE SCALE GENOMIC DNA]</scope>
    <source>
        <strain evidence="2 3">ATCC 23344</strain>
    </source>
</reference>
<evidence type="ECO:0000256" key="1">
    <source>
        <dbReference type="SAM" id="MobiDB-lite"/>
    </source>
</evidence>
<feature type="compositionally biased region" description="Basic residues" evidence="1">
    <location>
        <begin position="62"/>
        <end position="74"/>
    </location>
</feature>
<gene>
    <name evidence="2" type="ordered locus">BMA0031</name>
</gene>
<keyword evidence="3" id="KW-1185">Reference proteome</keyword>
<dbReference type="HOGENOM" id="CLU_2421286_0_0_4"/>
<dbReference type="EMBL" id="CP000010">
    <property type="protein sequence ID" value="AAU48937.1"/>
    <property type="molecule type" value="Genomic_DNA"/>
</dbReference>
<sequence>MMCAWARRIERGLRRQRAARVARLRAVIAWRPLSEQARAPYVRKRTLRKDRRGGSCAPHTSAARRTRRPARHAHGTLSNRTARGPLVSLRP</sequence>
<accession>A0A0H2WI85</accession>
<dbReference type="Proteomes" id="UP000006693">
    <property type="component" value="Chromosome 1"/>
</dbReference>
<dbReference type="AlphaFoldDB" id="A0A0H2WI85"/>
<proteinExistence type="predicted"/>
<evidence type="ECO:0000313" key="2">
    <source>
        <dbReference type="EMBL" id="AAU48937.1"/>
    </source>
</evidence>
<dbReference type="KEGG" id="bma:BMA0031"/>
<organism evidence="2 3">
    <name type="scientific">Burkholderia mallei (strain ATCC 23344)</name>
    <dbReference type="NCBI Taxonomy" id="243160"/>
    <lineage>
        <taxon>Bacteria</taxon>
        <taxon>Pseudomonadati</taxon>
        <taxon>Pseudomonadota</taxon>
        <taxon>Betaproteobacteria</taxon>
        <taxon>Burkholderiales</taxon>
        <taxon>Burkholderiaceae</taxon>
        <taxon>Burkholderia</taxon>
        <taxon>pseudomallei group</taxon>
    </lineage>
</organism>
<name>A0A0H2WI85_BURMA</name>
<feature type="region of interest" description="Disordered" evidence="1">
    <location>
        <begin position="46"/>
        <end position="91"/>
    </location>
</feature>
<protein>
    <submittedName>
        <fullName evidence="2">Uncharacterized protein</fullName>
    </submittedName>
</protein>
<evidence type="ECO:0000313" key="3">
    <source>
        <dbReference type="Proteomes" id="UP000006693"/>
    </source>
</evidence>